<accession>A0A1U8NVR7</accession>
<name>A0A1U8NVR7_GOSHI</name>
<evidence type="ECO:0000313" key="1">
    <source>
        <dbReference type="Proteomes" id="UP000818029"/>
    </source>
</evidence>
<sequence>MIDLGEMKYFLDIEVYQGTNGIFINQKKYANEVFEKFRIGACNGIRNLIAPGSKLSKEEERAQVDGTLFKQIVKSLMYMTVTIPELIYSVCLISRFMSNPMKAHMLAAKRILRYVQATTDFDILYKRNCTYELIAYIDNDYARDLSDQKSTSGYAFMLSG</sequence>
<dbReference type="GeneID" id="107952297"/>
<keyword evidence="1" id="KW-1185">Reference proteome</keyword>
<dbReference type="STRING" id="3635.A0A1U8NVR7"/>
<dbReference type="Proteomes" id="UP000818029">
    <property type="component" value="Chromosome A02"/>
</dbReference>
<reference evidence="2" key="2">
    <citation type="submission" date="2025-08" db="UniProtKB">
        <authorList>
            <consortium name="RefSeq"/>
        </authorList>
    </citation>
    <scope>IDENTIFICATION</scope>
</reference>
<protein>
    <submittedName>
        <fullName evidence="2">Secreted RxLR effector protein 161-like</fullName>
    </submittedName>
</protein>
<dbReference type="PANTHER" id="PTHR11439">
    <property type="entry name" value="GAG-POL-RELATED RETROTRANSPOSON"/>
    <property type="match status" value="1"/>
</dbReference>
<reference evidence="1" key="1">
    <citation type="journal article" date="2020" name="Nat. Genet.">
        <title>Genomic diversifications of five Gossypium allopolyploid species and their impact on cotton improvement.</title>
        <authorList>
            <person name="Chen Z.J."/>
            <person name="Sreedasyam A."/>
            <person name="Ando A."/>
            <person name="Song Q."/>
            <person name="De Santiago L.M."/>
            <person name="Hulse-Kemp A.M."/>
            <person name="Ding M."/>
            <person name="Ye W."/>
            <person name="Kirkbride R.C."/>
            <person name="Jenkins J."/>
            <person name="Plott C."/>
            <person name="Lovell J."/>
            <person name="Lin Y.M."/>
            <person name="Vaughn R."/>
            <person name="Liu B."/>
            <person name="Simpson S."/>
            <person name="Scheffler B.E."/>
            <person name="Wen L."/>
            <person name="Saski C.A."/>
            <person name="Grover C.E."/>
            <person name="Hu G."/>
            <person name="Conover J.L."/>
            <person name="Carlson J.W."/>
            <person name="Shu S."/>
            <person name="Boston L.B."/>
            <person name="Williams M."/>
            <person name="Peterson D.G."/>
            <person name="McGee K."/>
            <person name="Jones D.C."/>
            <person name="Wendel J.F."/>
            <person name="Stelly D.M."/>
            <person name="Grimwood J."/>
            <person name="Schmutz J."/>
        </authorList>
    </citation>
    <scope>NUCLEOTIDE SEQUENCE [LARGE SCALE GENOMIC DNA]</scope>
    <source>
        <strain evidence="1">cv. TM-1</strain>
    </source>
</reference>
<dbReference type="AlphaFoldDB" id="A0A1U8NVR7"/>
<dbReference type="RefSeq" id="XP_016743052.1">
    <property type="nucleotide sequence ID" value="XM_016887563.1"/>
</dbReference>
<dbReference type="KEGG" id="ghi:107952297"/>
<evidence type="ECO:0000313" key="2">
    <source>
        <dbReference type="RefSeq" id="XP_016743052.1"/>
    </source>
</evidence>
<proteinExistence type="predicted"/>
<dbReference type="PaxDb" id="3635-A0A1U8NVR7"/>
<organism evidence="1 2">
    <name type="scientific">Gossypium hirsutum</name>
    <name type="common">Upland cotton</name>
    <name type="synonym">Gossypium mexicanum</name>
    <dbReference type="NCBI Taxonomy" id="3635"/>
    <lineage>
        <taxon>Eukaryota</taxon>
        <taxon>Viridiplantae</taxon>
        <taxon>Streptophyta</taxon>
        <taxon>Embryophyta</taxon>
        <taxon>Tracheophyta</taxon>
        <taxon>Spermatophyta</taxon>
        <taxon>Magnoliopsida</taxon>
        <taxon>eudicotyledons</taxon>
        <taxon>Gunneridae</taxon>
        <taxon>Pentapetalae</taxon>
        <taxon>rosids</taxon>
        <taxon>malvids</taxon>
        <taxon>Malvales</taxon>
        <taxon>Malvaceae</taxon>
        <taxon>Malvoideae</taxon>
        <taxon>Gossypium</taxon>
    </lineage>
</organism>
<gene>
    <name evidence="2" type="primary">LOC107952297</name>
</gene>
<dbReference type="PANTHER" id="PTHR11439:SF483">
    <property type="entry name" value="PEPTIDE SYNTHASE GLIP-LIKE, PUTATIVE (AFU_ORTHOLOGUE AFUA_3G12920)-RELATED"/>
    <property type="match status" value="1"/>
</dbReference>